<comment type="caution">
    <text evidence="1">The sequence shown here is derived from an EMBL/GenBank/DDBJ whole genome shotgun (WGS) entry which is preliminary data.</text>
</comment>
<sequence length="9" mass="1067">MNKNDVIFS</sequence>
<reference evidence="1 2" key="1">
    <citation type="submission" date="2012-10" db="EMBL/GenBank/DDBJ databases">
        <title>Genome sequence of Vibrio Cholerae HENC-02.</title>
        <authorList>
            <person name="Eppinger M."/>
            <person name="Hasan N.A."/>
            <person name="Sengamalay N."/>
            <person name="Hine E."/>
            <person name="Su Q."/>
            <person name="Daugherty S.C."/>
            <person name="Young S."/>
            <person name="Sadzewicz L."/>
            <person name="Tallon L."/>
            <person name="Cebula T.A."/>
            <person name="Ravel J."/>
            <person name="Colwell R.R."/>
        </authorList>
    </citation>
    <scope>NUCLEOTIDE SEQUENCE [LARGE SCALE GENOMIC DNA]</scope>
    <source>
        <strain evidence="1 2">HENC-02</strain>
    </source>
</reference>
<protein>
    <submittedName>
        <fullName evidence="1">Uncharacterized protein</fullName>
    </submittedName>
</protein>
<feature type="non-terminal residue" evidence="1">
    <location>
        <position position="9"/>
    </location>
</feature>
<organism evidence="1 2">
    <name type="scientific">Vibrio harveyi</name>
    <name type="common">Beneckea harveyi</name>
    <dbReference type="NCBI Taxonomy" id="669"/>
    <lineage>
        <taxon>Bacteria</taxon>
        <taxon>Pseudomonadati</taxon>
        <taxon>Pseudomonadota</taxon>
        <taxon>Gammaproteobacteria</taxon>
        <taxon>Vibrionales</taxon>
        <taxon>Vibrionaceae</taxon>
        <taxon>Vibrio</taxon>
    </lineage>
</organism>
<dbReference type="EMBL" id="AJSR01001129">
    <property type="protein sequence ID" value="EKM31583.1"/>
    <property type="molecule type" value="Genomic_DNA"/>
</dbReference>
<evidence type="ECO:0000313" key="1">
    <source>
        <dbReference type="EMBL" id="EKM31583.1"/>
    </source>
</evidence>
<name>A0A454CYV0_VIBHA</name>
<proteinExistence type="predicted"/>
<evidence type="ECO:0000313" key="2">
    <source>
        <dbReference type="Proteomes" id="UP000008367"/>
    </source>
</evidence>
<accession>A0A454CYV0</accession>
<gene>
    <name evidence="1" type="ORF">VCHENC02_2783A</name>
</gene>
<dbReference type="Proteomes" id="UP000008367">
    <property type="component" value="Unassembled WGS sequence"/>
</dbReference>